<dbReference type="RefSeq" id="WP_111919413.1">
    <property type="nucleotide sequence ID" value="NZ_CAUWHR010000024.1"/>
</dbReference>
<keyword evidence="1" id="KW-0813">Transport</keyword>
<protein>
    <submittedName>
        <fullName evidence="5">ABC transporter ATP-binding protein</fullName>
    </submittedName>
</protein>
<sequence>MLKIKDLRKSYGNFELNLSLEVPAGCITGLVGSNGAGKSTTFKAILGLITTEKGSVEVCGKDICTWEAKDREKLGVVLANAGFNTYLTLRDMEGVLSRMYTRFDREMFREYCSRYHLPLDKKLKEFSTGMLAKTKILAAITHKADLLLLDEPTTGLDVLAREELLDMLRSYMEENEERSILISSHISTDLEGLCDDLYMIEKGHIVLHEEMDILLGQYGILKVTKSQFDAMEKQYLLGKIEENYGYRCLTKEKQFYLENYPELTLEKGSVDEVITMLVKGEKI</sequence>
<dbReference type="EMBL" id="CP030280">
    <property type="protein sequence ID" value="AWY97877.1"/>
    <property type="molecule type" value="Genomic_DNA"/>
</dbReference>
<dbReference type="Gene3D" id="3.40.50.300">
    <property type="entry name" value="P-loop containing nucleotide triphosphate hydrolases"/>
    <property type="match status" value="1"/>
</dbReference>
<dbReference type="InterPro" id="IPR003439">
    <property type="entry name" value="ABC_transporter-like_ATP-bd"/>
</dbReference>
<evidence type="ECO:0000313" key="5">
    <source>
        <dbReference type="EMBL" id="AWY97877.1"/>
    </source>
</evidence>
<evidence type="ECO:0000313" key="6">
    <source>
        <dbReference type="Proteomes" id="UP000250003"/>
    </source>
</evidence>
<dbReference type="PANTHER" id="PTHR42939">
    <property type="entry name" value="ABC TRANSPORTER ATP-BINDING PROTEIN ALBC-RELATED"/>
    <property type="match status" value="1"/>
</dbReference>
<dbReference type="KEGG" id="blau:DQQ01_06645"/>
<dbReference type="AlphaFoldDB" id="A0A2Z4UA42"/>
<dbReference type="InterPro" id="IPR003593">
    <property type="entry name" value="AAA+_ATPase"/>
</dbReference>
<proteinExistence type="predicted"/>
<dbReference type="Proteomes" id="UP000250003">
    <property type="component" value="Chromosome"/>
</dbReference>
<dbReference type="CDD" id="cd03230">
    <property type="entry name" value="ABC_DR_subfamily_A"/>
    <property type="match status" value="1"/>
</dbReference>
<keyword evidence="2" id="KW-0547">Nucleotide-binding</keyword>
<dbReference type="OrthoDB" id="9804819at2"/>
<name>A0A2Z4UA42_9FIRM</name>
<dbReference type="GO" id="GO:0005524">
    <property type="term" value="F:ATP binding"/>
    <property type="evidence" value="ECO:0007669"/>
    <property type="project" value="UniProtKB-KW"/>
</dbReference>
<dbReference type="InterPro" id="IPR051782">
    <property type="entry name" value="ABC_Transporter_VariousFunc"/>
</dbReference>
<dbReference type="InterPro" id="IPR027417">
    <property type="entry name" value="P-loop_NTPase"/>
</dbReference>
<evidence type="ECO:0000256" key="3">
    <source>
        <dbReference type="ARBA" id="ARBA00022840"/>
    </source>
</evidence>
<keyword evidence="6" id="KW-1185">Reference proteome</keyword>
<gene>
    <name evidence="5" type="ORF">DQQ01_06645</name>
</gene>
<accession>A0A2Z4UA42</accession>
<dbReference type="GO" id="GO:0016887">
    <property type="term" value="F:ATP hydrolysis activity"/>
    <property type="evidence" value="ECO:0007669"/>
    <property type="project" value="InterPro"/>
</dbReference>
<dbReference type="SMART" id="SM00382">
    <property type="entry name" value="AAA"/>
    <property type="match status" value="1"/>
</dbReference>
<evidence type="ECO:0000256" key="1">
    <source>
        <dbReference type="ARBA" id="ARBA00022448"/>
    </source>
</evidence>
<reference evidence="6" key="1">
    <citation type="submission" date="2018-06" db="EMBL/GenBank/DDBJ databases">
        <title>Description of Blautia argi sp. nov., a new anaerobic isolated from dog feces.</title>
        <authorList>
            <person name="Chang Y.-H."/>
            <person name="Paek J."/>
            <person name="Shin Y."/>
        </authorList>
    </citation>
    <scope>NUCLEOTIDE SEQUENCE [LARGE SCALE GENOMIC DNA]</scope>
    <source>
        <strain evidence="6">KCTC 15426</strain>
    </source>
</reference>
<feature type="domain" description="ABC transporter" evidence="4">
    <location>
        <begin position="2"/>
        <end position="227"/>
    </location>
</feature>
<organism evidence="5 6">
    <name type="scientific">Blautia argi</name>
    <dbReference type="NCBI Taxonomy" id="1912897"/>
    <lineage>
        <taxon>Bacteria</taxon>
        <taxon>Bacillati</taxon>
        <taxon>Bacillota</taxon>
        <taxon>Clostridia</taxon>
        <taxon>Lachnospirales</taxon>
        <taxon>Lachnospiraceae</taxon>
        <taxon>Blautia</taxon>
    </lineage>
</organism>
<evidence type="ECO:0000256" key="2">
    <source>
        <dbReference type="ARBA" id="ARBA00022741"/>
    </source>
</evidence>
<dbReference type="PROSITE" id="PS50893">
    <property type="entry name" value="ABC_TRANSPORTER_2"/>
    <property type="match status" value="1"/>
</dbReference>
<dbReference type="Pfam" id="PF00005">
    <property type="entry name" value="ABC_tran"/>
    <property type="match status" value="1"/>
</dbReference>
<keyword evidence="3 5" id="KW-0067">ATP-binding</keyword>
<dbReference type="PANTHER" id="PTHR42939:SF3">
    <property type="entry name" value="ABC TRANSPORTER ATP-BINDING COMPONENT"/>
    <property type="match status" value="1"/>
</dbReference>
<dbReference type="SUPFAM" id="SSF52540">
    <property type="entry name" value="P-loop containing nucleoside triphosphate hydrolases"/>
    <property type="match status" value="1"/>
</dbReference>
<evidence type="ECO:0000259" key="4">
    <source>
        <dbReference type="PROSITE" id="PS50893"/>
    </source>
</evidence>